<dbReference type="Gene3D" id="3.40.50.300">
    <property type="entry name" value="P-loop containing nucleotide triphosphate hydrolases"/>
    <property type="match status" value="1"/>
</dbReference>
<protein>
    <recommendedName>
        <fullName evidence="4">ABC transporter domain-containing protein</fullName>
    </recommendedName>
</protein>
<keyword evidence="3" id="KW-0067">ATP-binding</keyword>
<dbReference type="SUPFAM" id="SSF52540">
    <property type="entry name" value="P-loop containing nucleoside triphosphate hydrolases"/>
    <property type="match status" value="1"/>
</dbReference>
<keyword evidence="1" id="KW-0813">Transport</keyword>
<dbReference type="FunFam" id="3.40.50.300:FF:000133">
    <property type="entry name" value="Spermidine/putrescine import ATP-binding protein PotA"/>
    <property type="match status" value="1"/>
</dbReference>
<keyword evidence="6" id="KW-1185">Reference proteome</keyword>
<dbReference type="PANTHER" id="PTHR42781:SF4">
    <property type="entry name" value="SPERMIDINE_PUTRESCINE IMPORT ATP-BINDING PROTEIN POTA"/>
    <property type="match status" value="1"/>
</dbReference>
<comment type="caution">
    <text evidence="5">The sequence shown here is derived from an EMBL/GenBank/DDBJ whole genome shotgun (WGS) entry which is preliminary data.</text>
</comment>
<dbReference type="Pfam" id="PF08402">
    <property type="entry name" value="TOBE_2"/>
    <property type="match status" value="1"/>
</dbReference>
<feature type="domain" description="ABC transporter" evidence="4">
    <location>
        <begin position="4"/>
        <end position="234"/>
    </location>
</feature>
<sequence>MTLLALDRVTKRFGTTTAVDDLTLDIRPGEFFALLGPSGCGKTTAMRMIAGFETPDAGRVLLDGQDVAGTPPEQRPVNLVFQSYAVFPHLSVARNVAYGLEVTNTPKAEIAPRVAEALALVKLDQRGDAMPSQLSGGQQQRVALARALVKRPKLLLLDEPLSALDRKLRAEMQSELKRLQRDVGIAFLLVTHDQDEAMSMADRIAVMQAGKLEQVGTPADLYARPATRFVAGFFGEMNFLDDRRAIRPERVRLSAGGSSRVTEAVFLGDRWSYVIDGTLRATASTDCTFAVGDAVTTVWTDADLLRL</sequence>
<dbReference type="Pfam" id="PF00005">
    <property type="entry name" value="ABC_tran"/>
    <property type="match status" value="1"/>
</dbReference>
<name>A0A8S8X5W0_9PROT</name>
<accession>A0A8S8X5W0</accession>
<dbReference type="PROSITE" id="PS50893">
    <property type="entry name" value="ABC_TRANSPORTER_2"/>
    <property type="match status" value="1"/>
</dbReference>
<evidence type="ECO:0000256" key="3">
    <source>
        <dbReference type="ARBA" id="ARBA00022840"/>
    </source>
</evidence>
<dbReference type="GO" id="GO:0043190">
    <property type="term" value="C:ATP-binding cassette (ABC) transporter complex"/>
    <property type="evidence" value="ECO:0007669"/>
    <property type="project" value="InterPro"/>
</dbReference>
<dbReference type="InterPro" id="IPR027417">
    <property type="entry name" value="P-loop_NTPase"/>
</dbReference>
<reference evidence="5" key="1">
    <citation type="submission" date="2021-02" db="EMBL/GenBank/DDBJ databases">
        <title>Genome sequence of Rhodospirillales sp. strain TMPK1 isolated from soil.</title>
        <authorList>
            <person name="Nakai R."/>
            <person name="Kusada H."/>
            <person name="Tamaki H."/>
        </authorList>
    </citation>
    <scope>NUCLEOTIDE SEQUENCE</scope>
    <source>
        <strain evidence="5">TMPK1</strain>
    </source>
</reference>
<evidence type="ECO:0000256" key="2">
    <source>
        <dbReference type="ARBA" id="ARBA00022741"/>
    </source>
</evidence>
<dbReference type="GO" id="GO:0015847">
    <property type="term" value="P:putrescine transport"/>
    <property type="evidence" value="ECO:0007669"/>
    <property type="project" value="UniProtKB-ARBA"/>
</dbReference>
<keyword evidence="2" id="KW-0547">Nucleotide-binding</keyword>
<evidence type="ECO:0000256" key="1">
    <source>
        <dbReference type="ARBA" id="ARBA00022448"/>
    </source>
</evidence>
<gene>
    <name evidence="5" type="ORF">TMPK1_04250</name>
</gene>
<organism evidence="5 6">
    <name type="scientific">Roseiterribacter gracilis</name>
    <dbReference type="NCBI Taxonomy" id="2812848"/>
    <lineage>
        <taxon>Bacteria</taxon>
        <taxon>Pseudomonadati</taxon>
        <taxon>Pseudomonadota</taxon>
        <taxon>Alphaproteobacteria</taxon>
        <taxon>Rhodospirillales</taxon>
        <taxon>Roseiterribacteraceae</taxon>
        <taxon>Roseiterribacter</taxon>
    </lineage>
</organism>
<dbReference type="GO" id="GO:0022857">
    <property type="term" value="F:transmembrane transporter activity"/>
    <property type="evidence" value="ECO:0007669"/>
    <property type="project" value="InterPro"/>
</dbReference>
<dbReference type="InterPro" id="IPR003439">
    <property type="entry name" value="ABC_transporter-like_ATP-bd"/>
</dbReference>
<dbReference type="InterPro" id="IPR013611">
    <property type="entry name" value="Transp-assoc_OB_typ2"/>
</dbReference>
<evidence type="ECO:0000313" key="6">
    <source>
        <dbReference type="Proteomes" id="UP000681075"/>
    </source>
</evidence>
<dbReference type="InterPro" id="IPR017871">
    <property type="entry name" value="ABC_transporter-like_CS"/>
</dbReference>
<dbReference type="InterPro" id="IPR050093">
    <property type="entry name" value="ABC_SmlMolc_Importer"/>
</dbReference>
<dbReference type="RefSeq" id="WP_420241153.1">
    <property type="nucleotide sequence ID" value="NZ_BOPV01000001.1"/>
</dbReference>
<dbReference type="Proteomes" id="UP000681075">
    <property type="component" value="Unassembled WGS sequence"/>
</dbReference>
<dbReference type="GO" id="GO:0016887">
    <property type="term" value="F:ATP hydrolysis activity"/>
    <property type="evidence" value="ECO:0007669"/>
    <property type="project" value="InterPro"/>
</dbReference>
<evidence type="ECO:0000259" key="4">
    <source>
        <dbReference type="PROSITE" id="PS50893"/>
    </source>
</evidence>
<evidence type="ECO:0000313" key="5">
    <source>
        <dbReference type="EMBL" id="GIL38188.1"/>
    </source>
</evidence>
<dbReference type="PROSITE" id="PS00211">
    <property type="entry name" value="ABC_TRANSPORTER_1"/>
    <property type="match status" value="1"/>
</dbReference>
<dbReference type="PANTHER" id="PTHR42781">
    <property type="entry name" value="SPERMIDINE/PUTRESCINE IMPORT ATP-BINDING PROTEIN POTA"/>
    <property type="match status" value="1"/>
</dbReference>
<proteinExistence type="predicted"/>
<dbReference type="AlphaFoldDB" id="A0A8S8X5W0"/>
<dbReference type="GO" id="GO:0005524">
    <property type="term" value="F:ATP binding"/>
    <property type="evidence" value="ECO:0007669"/>
    <property type="project" value="UniProtKB-KW"/>
</dbReference>
<dbReference type="InterPro" id="IPR003593">
    <property type="entry name" value="AAA+_ATPase"/>
</dbReference>
<dbReference type="SMART" id="SM00382">
    <property type="entry name" value="AAA"/>
    <property type="match status" value="1"/>
</dbReference>
<dbReference type="EMBL" id="BOPV01000001">
    <property type="protein sequence ID" value="GIL38188.1"/>
    <property type="molecule type" value="Genomic_DNA"/>
</dbReference>